<dbReference type="OrthoDB" id="3747946at2759"/>
<dbReference type="AlphaFoldDB" id="A0A6A5WHB4"/>
<gene>
    <name evidence="1" type="ORF">P154DRAFT_200664</name>
</gene>
<accession>A0A6A5WHB4</accession>
<reference evidence="1" key="1">
    <citation type="journal article" date="2020" name="Stud. Mycol.">
        <title>101 Dothideomycetes genomes: a test case for predicting lifestyles and emergence of pathogens.</title>
        <authorList>
            <person name="Haridas S."/>
            <person name="Albert R."/>
            <person name="Binder M."/>
            <person name="Bloem J."/>
            <person name="Labutti K."/>
            <person name="Salamov A."/>
            <person name="Andreopoulos B."/>
            <person name="Baker S."/>
            <person name="Barry K."/>
            <person name="Bills G."/>
            <person name="Bluhm B."/>
            <person name="Cannon C."/>
            <person name="Castanera R."/>
            <person name="Culley D."/>
            <person name="Daum C."/>
            <person name="Ezra D."/>
            <person name="Gonzalez J."/>
            <person name="Henrissat B."/>
            <person name="Kuo A."/>
            <person name="Liang C."/>
            <person name="Lipzen A."/>
            <person name="Lutzoni F."/>
            <person name="Magnuson J."/>
            <person name="Mondo S."/>
            <person name="Nolan M."/>
            <person name="Ohm R."/>
            <person name="Pangilinan J."/>
            <person name="Park H.-J."/>
            <person name="Ramirez L."/>
            <person name="Alfaro M."/>
            <person name="Sun H."/>
            <person name="Tritt A."/>
            <person name="Yoshinaga Y."/>
            <person name="Zwiers L.-H."/>
            <person name="Turgeon B."/>
            <person name="Goodwin S."/>
            <person name="Spatafora J."/>
            <person name="Crous P."/>
            <person name="Grigoriev I."/>
        </authorList>
    </citation>
    <scope>NUCLEOTIDE SEQUENCE</scope>
    <source>
        <strain evidence="1">CBS 123094</strain>
    </source>
</reference>
<organism evidence="1 2">
    <name type="scientific">Amniculicola lignicola CBS 123094</name>
    <dbReference type="NCBI Taxonomy" id="1392246"/>
    <lineage>
        <taxon>Eukaryota</taxon>
        <taxon>Fungi</taxon>
        <taxon>Dikarya</taxon>
        <taxon>Ascomycota</taxon>
        <taxon>Pezizomycotina</taxon>
        <taxon>Dothideomycetes</taxon>
        <taxon>Pleosporomycetidae</taxon>
        <taxon>Pleosporales</taxon>
        <taxon>Amniculicolaceae</taxon>
        <taxon>Amniculicola</taxon>
    </lineage>
</organism>
<proteinExistence type="predicted"/>
<dbReference type="Proteomes" id="UP000799779">
    <property type="component" value="Unassembled WGS sequence"/>
</dbReference>
<keyword evidence="2" id="KW-1185">Reference proteome</keyword>
<protein>
    <submittedName>
        <fullName evidence="1">Uncharacterized protein</fullName>
    </submittedName>
</protein>
<dbReference type="EMBL" id="ML977589">
    <property type="protein sequence ID" value="KAF2000334.1"/>
    <property type="molecule type" value="Genomic_DNA"/>
</dbReference>
<name>A0A6A5WHB4_9PLEO</name>
<evidence type="ECO:0000313" key="1">
    <source>
        <dbReference type="EMBL" id="KAF2000334.1"/>
    </source>
</evidence>
<sequence>MCQCVQYDSSTCHHSWLSLVDPCGSGRNLKTCPEFADGVITISDMGSPFPRQWAPHYCCPQCDDAPVDKRTIQMIKKRDTWATSLRDFPRHREKQEETEHHYRHRHRHRHVVKKKKSAPVTLCTVM</sequence>
<evidence type="ECO:0000313" key="2">
    <source>
        <dbReference type="Proteomes" id="UP000799779"/>
    </source>
</evidence>